<name>A0AA88W8E1_9ASTE</name>
<organism evidence="2 3">
    <name type="scientific">Escallonia herrerae</name>
    <dbReference type="NCBI Taxonomy" id="1293975"/>
    <lineage>
        <taxon>Eukaryota</taxon>
        <taxon>Viridiplantae</taxon>
        <taxon>Streptophyta</taxon>
        <taxon>Embryophyta</taxon>
        <taxon>Tracheophyta</taxon>
        <taxon>Spermatophyta</taxon>
        <taxon>Magnoliopsida</taxon>
        <taxon>eudicotyledons</taxon>
        <taxon>Gunneridae</taxon>
        <taxon>Pentapetalae</taxon>
        <taxon>asterids</taxon>
        <taxon>campanulids</taxon>
        <taxon>Escalloniales</taxon>
        <taxon>Escalloniaceae</taxon>
        <taxon>Escallonia</taxon>
    </lineage>
</organism>
<dbReference type="InterPro" id="IPR032675">
    <property type="entry name" value="LRR_dom_sf"/>
</dbReference>
<dbReference type="PANTHER" id="PTHR48059">
    <property type="entry name" value="POLYGALACTURONASE INHIBITOR 1"/>
    <property type="match status" value="1"/>
</dbReference>
<dbReference type="EMBL" id="JAVXUP010000755">
    <property type="protein sequence ID" value="KAK3021520.1"/>
    <property type="molecule type" value="Genomic_DNA"/>
</dbReference>
<dbReference type="AlphaFoldDB" id="A0AA88W8E1"/>
<dbReference type="PRINTS" id="PR00019">
    <property type="entry name" value="LEURICHRPT"/>
</dbReference>
<dbReference type="InterPro" id="IPR051848">
    <property type="entry name" value="PGIP"/>
</dbReference>
<evidence type="ECO:0000256" key="1">
    <source>
        <dbReference type="ARBA" id="ARBA00004196"/>
    </source>
</evidence>
<dbReference type="Pfam" id="PF00560">
    <property type="entry name" value="LRR_1"/>
    <property type="match status" value="1"/>
</dbReference>
<reference evidence="2" key="1">
    <citation type="submission" date="2022-12" db="EMBL/GenBank/DDBJ databases">
        <title>Draft genome assemblies for two species of Escallonia (Escalloniales).</title>
        <authorList>
            <person name="Chanderbali A."/>
            <person name="Dervinis C."/>
            <person name="Anghel I."/>
            <person name="Soltis D."/>
            <person name="Soltis P."/>
            <person name="Zapata F."/>
        </authorList>
    </citation>
    <scope>NUCLEOTIDE SEQUENCE</scope>
    <source>
        <strain evidence="2">UCBG64.0493</strain>
        <tissue evidence="2">Leaf</tissue>
    </source>
</reference>
<comment type="subcellular location">
    <subcellularLocation>
        <location evidence="1">Cell envelope</location>
    </subcellularLocation>
</comment>
<comment type="caution">
    <text evidence="2">The sequence shown here is derived from an EMBL/GenBank/DDBJ whole genome shotgun (WGS) entry which is preliminary data.</text>
</comment>
<evidence type="ECO:0000313" key="2">
    <source>
        <dbReference type="EMBL" id="KAK3021520.1"/>
    </source>
</evidence>
<gene>
    <name evidence="2" type="ORF">RJ639_046976</name>
</gene>
<dbReference type="SUPFAM" id="SSF52058">
    <property type="entry name" value="L domain-like"/>
    <property type="match status" value="1"/>
</dbReference>
<accession>A0AA88W8E1</accession>
<sequence>MSSPKPTQLATNNFTASNCVLVDSLPAYIENLTKLRTLSIPHHILSGEIPVVIRRLGSLQVLELQVKVFLIPSPAQFVVQCAFRTGPFEADANQIVGSILLEIGSLKKLKRLELSKNRLSRSLLDQLGELKELKCILLGENNLTRSIPAKFSQLTSLVVLDLSQNDLTVDILTTLANDVGLKILLLNHNRLSGEIPSSFSNLSANSQVGKGQDYV</sequence>
<keyword evidence="3" id="KW-1185">Reference proteome</keyword>
<proteinExistence type="predicted"/>
<dbReference type="InterPro" id="IPR001611">
    <property type="entry name" value="Leu-rich_rpt"/>
</dbReference>
<dbReference type="Proteomes" id="UP001188597">
    <property type="component" value="Unassembled WGS sequence"/>
</dbReference>
<protein>
    <submittedName>
        <fullName evidence="2">Uncharacterized protein</fullName>
    </submittedName>
</protein>
<dbReference type="Pfam" id="PF13855">
    <property type="entry name" value="LRR_8"/>
    <property type="match status" value="1"/>
</dbReference>
<dbReference type="PANTHER" id="PTHR48059:SF30">
    <property type="entry name" value="OS06G0587000 PROTEIN"/>
    <property type="match status" value="1"/>
</dbReference>
<dbReference type="Gene3D" id="3.80.10.10">
    <property type="entry name" value="Ribonuclease Inhibitor"/>
    <property type="match status" value="2"/>
</dbReference>
<evidence type="ECO:0000313" key="3">
    <source>
        <dbReference type="Proteomes" id="UP001188597"/>
    </source>
</evidence>